<organism evidence="11 12">
    <name type="scientific">Arachis hypogaea</name>
    <name type="common">Peanut</name>
    <dbReference type="NCBI Taxonomy" id="3818"/>
    <lineage>
        <taxon>Eukaryota</taxon>
        <taxon>Viridiplantae</taxon>
        <taxon>Streptophyta</taxon>
        <taxon>Embryophyta</taxon>
        <taxon>Tracheophyta</taxon>
        <taxon>Spermatophyta</taxon>
        <taxon>Magnoliopsida</taxon>
        <taxon>eudicotyledons</taxon>
        <taxon>Gunneridae</taxon>
        <taxon>Pentapetalae</taxon>
        <taxon>rosids</taxon>
        <taxon>fabids</taxon>
        <taxon>Fabales</taxon>
        <taxon>Fabaceae</taxon>
        <taxon>Papilionoideae</taxon>
        <taxon>50 kb inversion clade</taxon>
        <taxon>dalbergioids sensu lato</taxon>
        <taxon>Dalbergieae</taxon>
        <taxon>Pterocarpus clade</taxon>
        <taxon>Arachis</taxon>
    </lineage>
</organism>
<dbReference type="InterPro" id="IPR030386">
    <property type="entry name" value="G_GB1_RHD3_dom"/>
</dbReference>
<dbReference type="InterPro" id="IPR046758">
    <property type="entry name" value="Sey1/RHD3-like_3HB"/>
</dbReference>
<keyword evidence="5" id="KW-1133">Transmembrane helix</keyword>
<keyword evidence="3" id="KW-0378">Hydrolase</keyword>
<dbReference type="GO" id="GO:0005525">
    <property type="term" value="F:GTP binding"/>
    <property type="evidence" value="ECO:0007669"/>
    <property type="project" value="UniProtKB-KW"/>
</dbReference>
<dbReference type="PANTHER" id="PTHR45923">
    <property type="entry name" value="PROTEIN SEY1"/>
    <property type="match status" value="1"/>
</dbReference>
<dbReference type="InterPro" id="IPR027417">
    <property type="entry name" value="P-loop_NTPase"/>
</dbReference>
<keyword evidence="12" id="KW-1185">Reference proteome</keyword>
<evidence type="ECO:0000256" key="5">
    <source>
        <dbReference type="ARBA" id="ARBA00022989"/>
    </source>
</evidence>
<dbReference type="Pfam" id="PF05879">
    <property type="entry name" value="RHD3_GTPase"/>
    <property type="match status" value="1"/>
</dbReference>
<proteinExistence type="inferred from homology"/>
<evidence type="ECO:0000256" key="8">
    <source>
        <dbReference type="ARBA" id="ARBA00023136"/>
    </source>
</evidence>
<dbReference type="EMBL" id="SDMP01000009">
    <property type="protein sequence ID" value="RYR40497.1"/>
    <property type="molecule type" value="Genomic_DNA"/>
</dbReference>
<evidence type="ECO:0000259" key="10">
    <source>
        <dbReference type="PROSITE" id="PS51715"/>
    </source>
</evidence>
<dbReference type="STRING" id="3818.A0A445BP95"/>
<dbReference type="GO" id="GO:0005783">
    <property type="term" value="C:endoplasmic reticulum"/>
    <property type="evidence" value="ECO:0007669"/>
    <property type="project" value="TreeGrafter"/>
</dbReference>
<evidence type="ECO:0000256" key="1">
    <source>
        <dbReference type="ARBA" id="ARBA00022692"/>
    </source>
</evidence>
<dbReference type="AlphaFoldDB" id="A0A445BP95"/>
<accession>A0A445BP95</accession>
<sequence>MSGWGEWSLGDELYSAGSPEPRFAAGALAYPCYPTQLIDGDGKFHVADAENFVKEMELDKCGQSYAVVSIMGPQSSGKSTLLNYLFDTDFKEMNADDGRQVVLVIPIPQPYTKLFDKTYIWSQTTKGIWIARCAGIEPCTLVLDLEGTDGMEHGEEDDTSFESQSALFALAVSDIVLINMWCHDIGRHNAANRPLLKTIFQVKMKLFTPRKITLLFVIRDKTRTPFERLKELLLTDIEKIWESFTKSKPDSHNEAALSEFFSVEVVALSSYEHKEEQFKSEVAGLRQQICHSIVQDELARDLYGVVHASDFAYSSQEIWEKIKADKDLHLPSHKVMVATVRCEKIAREKYENLAAKEEWHHSEEDMNHRTTPEFVNRLSLQIDTCLSEYDAETTYYNEGPRSTYRNQLKEKLLQLFEPALVSALEHIGSTILNEFKHTFQTSLNQGEDFYAAANVVIEMSNKHKVGVRKKLQCDIVSVLTSSCKRENEWDPHHNFKAWGNFGLFKLYISLLFLEGFLMVVPLQEKLKEALSGSIEKELSDGDIIDPWRSIREVLRNEMESTVSQLITPLTRLGMDGSTRKKMIESLEDYARGVVEEKVRNEAKNVLMRMKMCFERSFKMRRQINRLCIGKDDIPTAAKSARRCSLVLLSTLAAIRLDDDDTDDIKEKLEAELLNSSSTATKESSSAKFDPLWLADDSWEQIPSCRKLIGPRSCKKVWDQFMQETEIMISKAVEQGGSTWSLFFKPFHGDSKWSTFYSVASVCLSFAGGAAMNKLGSEALLSLLAAVLAKRAK</sequence>
<feature type="domain" description="GB1/RHD3-type G" evidence="10">
    <location>
        <begin position="62"/>
        <end position="302"/>
    </location>
</feature>
<dbReference type="PANTHER" id="PTHR45923:SF2">
    <property type="entry name" value="PROTEIN SEY1"/>
    <property type="match status" value="1"/>
</dbReference>
<evidence type="ECO:0000313" key="12">
    <source>
        <dbReference type="Proteomes" id="UP000289738"/>
    </source>
</evidence>
<evidence type="ECO:0000256" key="3">
    <source>
        <dbReference type="ARBA" id="ARBA00022801"/>
    </source>
</evidence>
<keyword evidence="7" id="KW-0342">GTP-binding</keyword>
<comment type="caution">
    <text evidence="11">The sequence shown here is derived from an EMBL/GenBank/DDBJ whole genome shotgun (WGS) entry which is preliminary data.</text>
</comment>
<name>A0A445BP95_ARAHY</name>
<dbReference type="Gene3D" id="3.40.50.300">
    <property type="entry name" value="P-loop containing nucleotide triphosphate hydrolases"/>
    <property type="match status" value="1"/>
</dbReference>
<protein>
    <recommendedName>
        <fullName evidence="10">GB1/RHD3-type G domain-containing protein</fullName>
    </recommendedName>
</protein>
<keyword evidence="8" id="KW-0472">Membrane</keyword>
<evidence type="ECO:0000313" key="11">
    <source>
        <dbReference type="EMBL" id="RYR40497.1"/>
    </source>
</evidence>
<reference evidence="11 12" key="1">
    <citation type="submission" date="2019-01" db="EMBL/GenBank/DDBJ databases">
        <title>Sequencing of cultivated peanut Arachis hypogaea provides insights into genome evolution and oil improvement.</title>
        <authorList>
            <person name="Chen X."/>
        </authorList>
    </citation>
    <scope>NUCLEOTIDE SEQUENCE [LARGE SCALE GENOMIC DNA]</scope>
    <source>
        <strain evidence="12">cv. Fuhuasheng</strain>
        <tissue evidence="11">Leaves</tissue>
    </source>
</reference>
<evidence type="ECO:0000256" key="4">
    <source>
        <dbReference type="ARBA" id="ARBA00022824"/>
    </source>
</evidence>
<dbReference type="PROSITE" id="PS51715">
    <property type="entry name" value="G_GB1_RHD3"/>
    <property type="match status" value="1"/>
</dbReference>
<evidence type="ECO:0000256" key="9">
    <source>
        <dbReference type="PROSITE-ProRule" id="PRU01052"/>
    </source>
</evidence>
<dbReference type="GO" id="GO:0016320">
    <property type="term" value="P:endoplasmic reticulum membrane fusion"/>
    <property type="evidence" value="ECO:0007669"/>
    <property type="project" value="TreeGrafter"/>
</dbReference>
<evidence type="ECO:0000256" key="7">
    <source>
        <dbReference type="ARBA" id="ARBA00023134"/>
    </source>
</evidence>
<dbReference type="GO" id="GO:0003924">
    <property type="term" value="F:GTPase activity"/>
    <property type="evidence" value="ECO:0007669"/>
    <property type="project" value="TreeGrafter"/>
</dbReference>
<evidence type="ECO:0000256" key="6">
    <source>
        <dbReference type="ARBA" id="ARBA00023054"/>
    </source>
</evidence>
<dbReference type="SUPFAM" id="SSF52540">
    <property type="entry name" value="P-loop containing nucleoside triphosphate hydrolases"/>
    <property type="match status" value="2"/>
</dbReference>
<gene>
    <name evidence="11" type="ORF">Ahy_A09g046250</name>
</gene>
<keyword evidence="4" id="KW-0256">Endoplasmic reticulum</keyword>
<keyword evidence="1" id="KW-0812">Transmembrane</keyword>
<comment type="similarity">
    <text evidence="9">Belongs to the TRAFAC class dynamin-like GTPase superfamily. GB1/RHD3 GTPase family.</text>
</comment>
<keyword evidence="2" id="KW-0547">Nucleotide-binding</keyword>
<dbReference type="Pfam" id="PF20428">
    <property type="entry name" value="Sey1_3HB"/>
    <property type="match status" value="2"/>
</dbReference>
<evidence type="ECO:0000256" key="2">
    <source>
        <dbReference type="ARBA" id="ARBA00022741"/>
    </source>
</evidence>
<dbReference type="FunFam" id="3.40.50.300:FF:002271">
    <property type="entry name" value="Protein ROOT HAIR DEFECTIVE 3 homolog"/>
    <property type="match status" value="1"/>
</dbReference>
<keyword evidence="6" id="KW-0175">Coiled coil</keyword>
<dbReference type="InterPro" id="IPR008803">
    <property type="entry name" value="RHD3/Sey1"/>
</dbReference>
<dbReference type="Proteomes" id="UP000289738">
    <property type="component" value="Chromosome A09"/>
</dbReference>